<dbReference type="EMBL" id="JAANIU010000884">
    <property type="protein sequence ID" value="KAG1569653.1"/>
    <property type="molecule type" value="Genomic_DNA"/>
</dbReference>
<evidence type="ECO:0000256" key="2">
    <source>
        <dbReference type="SAM" id="Phobius"/>
    </source>
</evidence>
<accession>A0A9P6Z355</accession>
<evidence type="ECO:0000256" key="1">
    <source>
        <dbReference type="SAM" id="MobiDB-lite"/>
    </source>
</evidence>
<evidence type="ECO:0000313" key="4">
    <source>
        <dbReference type="Proteomes" id="UP000740926"/>
    </source>
</evidence>
<sequence>MRRYEHVVNTKLLILSYYVMLFIWRAHWRETKRHLEIETLRTQRFVKTASNKRLRAEIENEATSSQSSSQQSQSSYEPNTDTSEDEIDDLKPTWNIGDFDISAVLAGFRRHSLSLHHQFLPLSHRFPPVHLELLSDFNLNEYFYQISNKEHELINDVYYKLATNENGHAEEIVLEHMGNDNLRVCCKVLYNLLQTYTRKVNLQAVDESMYITLSINPFIDVFFDYNYRNVVSFLIHTGFEPELRFQLYKHKITIRDDFDPLSPTIIRDPTLLNESIERKTKLARHVFLQRLGSAFRRLKAPLYNAVTNYFLQSGLIDLNFLESFDLAPPYSHHNPLLDKI</sequence>
<keyword evidence="2" id="KW-0812">Transmembrane</keyword>
<organism evidence="3 4">
    <name type="scientific">Rhizopus delemar</name>
    <dbReference type="NCBI Taxonomy" id="936053"/>
    <lineage>
        <taxon>Eukaryota</taxon>
        <taxon>Fungi</taxon>
        <taxon>Fungi incertae sedis</taxon>
        <taxon>Mucoromycota</taxon>
        <taxon>Mucoromycotina</taxon>
        <taxon>Mucoromycetes</taxon>
        <taxon>Mucorales</taxon>
        <taxon>Mucorineae</taxon>
        <taxon>Rhizopodaceae</taxon>
        <taxon>Rhizopus</taxon>
    </lineage>
</organism>
<feature type="transmembrane region" description="Helical" evidence="2">
    <location>
        <begin position="12"/>
        <end position="28"/>
    </location>
</feature>
<gene>
    <name evidence="3" type="ORF">G6F50_006183</name>
</gene>
<keyword evidence="2" id="KW-1133">Transmembrane helix</keyword>
<dbReference type="AlphaFoldDB" id="A0A9P6Z355"/>
<comment type="caution">
    <text evidence="3">The sequence shown here is derived from an EMBL/GenBank/DDBJ whole genome shotgun (WGS) entry which is preliminary data.</text>
</comment>
<feature type="region of interest" description="Disordered" evidence="1">
    <location>
        <begin position="59"/>
        <end position="87"/>
    </location>
</feature>
<dbReference type="Proteomes" id="UP000740926">
    <property type="component" value="Unassembled WGS sequence"/>
</dbReference>
<name>A0A9P6Z355_9FUNG</name>
<reference evidence="3 4" key="1">
    <citation type="journal article" date="2020" name="Microb. Genom.">
        <title>Genetic diversity of clinical and environmental Mucorales isolates obtained from an investigation of mucormycosis cases among solid organ transplant recipients.</title>
        <authorList>
            <person name="Nguyen M.H."/>
            <person name="Kaul D."/>
            <person name="Muto C."/>
            <person name="Cheng S.J."/>
            <person name="Richter R.A."/>
            <person name="Bruno V.M."/>
            <person name="Liu G."/>
            <person name="Beyhan S."/>
            <person name="Sundermann A.J."/>
            <person name="Mounaud S."/>
            <person name="Pasculle A.W."/>
            <person name="Nierman W.C."/>
            <person name="Driscoll E."/>
            <person name="Cumbie R."/>
            <person name="Clancy C.J."/>
            <person name="Dupont C.L."/>
        </authorList>
    </citation>
    <scope>NUCLEOTIDE SEQUENCE [LARGE SCALE GENOMIC DNA]</scope>
    <source>
        <strain evidence="3 4">GL24</strain>
    </source>
</reference>
<evidence type="ECO:0000313" key="3">
    <source>
        <dbReference type="EMBL" id="KAG1569653.1"/>
    </source>
</evidence>
<proteinExistence type="predicted"/>
<feature type="compositionally biased region" description="Low complexity" evidence="1">
    <location>
        <begin position="64"/>
        <end position="75"/>
    </location>
</feature>
<keyword evidence="2" id="KW-0472">Membrane</keyword>
<keyword evidence="4" id="KW-1185">Reference proteome</keyword>
<protein>
    <submittedName>
        <fullName evidence="3">Uncharacterized protein</fullName>
    </submittedName>
</protein>